<evidence type="ECO:0000256" key="9">
    <source>
        <dbReference type="PROSITE-ProRule" id="PRU01384"/>
    </source>
</evidence>
<evidence type="ECO:0000256" key="10">
    <source>
        <dbReference type="SAM" id="Coils"/>
    </source>
</evidence>
<comment type="subcellular location">
    <subcellularLocation>
        <location evidence="8">Cytoplasm</location>
    </subcellularLocation>
</comment>
<dbReference type="InterPro" id="IPR035516">
    <property type="entry name" value="Gyrase/topoIV_suA_C"/>
</dbReference>
<dbReference type="NCBIfam" id="TIGR01063">
    <property type="entry name" value="gyrA"/>
    <property type="match status" value="1"/>
</dbReference>
<comment type="function">
    <text evidence="8">A type II topoisomerase that negatively supercoils closed circular double-stranded (ds) DNA in an ATP-dependent manner to modulate DNA topology and maintain chromosomes in an underwound state. Negative supercoiling favors strand separation, and DNA replication, transcription, recombination and repair, all of which involve strand separation. Also able to catalyze the interconversion of other topological isomers of dsDNA rings, including catenanes and knotted rings. Type II topoisomerases break and join 2 DNA strands simultaneously in an ATP-dependent manner.</text>
</comment>
<accession>A0ABS5HJ96</accession>
<dbReference type="Pfam" id="PF00521">
    <property type="entry name" value="DNA_topoisoIV"/>
    <property type="match status" value="1"/>
</dbReference>
<dbReference type="NCBIfam" id="NF004043">
    <property type="entry name" value="PRK05560.1"/>
    <property type="match status" value="1"/>
</dbReference>
<dbReference type="InterPro" id="IPR013757">
    <property type="entry name" value="Topo_IIA_A_a_sf"/>
</dbReference>
<dbReference type="InterPro" id="IPR005743">
    <property type="entry name" value="GyrA"/>
</dbReference>
<evidence type="ECO:0000256" key="8">
    <source>
        <dbReference type="HAMAP-Rule" id="MF_01897"/>
    </source>
</evidence>
<dbReference type="EC" id="5.6.2.2" evidence="8"/>
<dbReference type="HAMAP" id="MF_01897">
    <property type="entry name" value="GyrA"/>
    <property type="match status" value="1"/>
</dbReference>
<dbReference type="SUPFAM" id="SSF101904">
    <property type="entry name" value="GyrA/ParC C-terminal domain-like"/>
    <property type="match status" value="2"/>
</dbReference>
<protein>
    <recommendedName>
        <fullName evidence="8">DNA gyrase subunit A</fullName>
        <ecNumber evidence="8">5.6.2.2</ecNumber>
    </recommendedName>
</protein>
<dbReference type="PANTHER" id="PTHR43493:SF5">
    <property type="entry name" value="DNA GYRASE SUBUNIT A, CHLOROPLASTIC_MITOCHONDRIAL"/>
    <property type="match status" value="1"/>
</dbReference>
<dbReference type="Pfam" id="PF03989">
    <property type="entry name" value="DNA_gyraseA_C"/>
    <property type="match status" value="6"/>
</dbReference>
<gene>
    <name evidence="8 12" type="primary">gyrA</name>
    <name evidence="12" type="ORF">KDD93_07145</name>
</gene>
<comment type="subunit">
    <text evidence="8">Heterotetramer, composed of two GyrA and two GyrB chains. In the heterotetramer, GyrA contains the active site tyrosine that forms a transient covalent intermediate with DNA, while GyrB binds cofactors and catalyzes ATP hydrolysis.</text>
</comment>
<dbReference type="PANTHER" id="PTHR43493">
    <property type="entry name" value="DNA GYRASE/TOPOISOMERASE SUBUNIT A"/>
    <property type="match status" value="1"/>
</dbReference>
<dbReference type="SUPFAM" id="SSF56719">
    <property type="entry name" value="Type II DNA topoisomerase"/>
    <property type="match status" value="1"/>
</dbReference>
<dbReference type="PROSITE" id="PS52040">
    <property type="entry name" value="TOPO_IIA"/>
    <property type="match status" value="1"/>
</dbReference>
<feature type="short sequence motif" description="GyrA-box" evidence="8">
    <location>
        <begin position="528"/>
        <end position="534"/>
    </location>
</feature>
<dbReference type="EMBL" id="JAGSSW010000007">
    <property type="protein sequence ID" value="MBR8464336.1"/>
    <property type="molecule type" value="Genomic_DNA"/>
</dbReference>
<keyword evidence="8" id="KW-0963">Cytoplasm</keyword>
<reference evidence="12 13" key="1">
    <citation type="submission" date="2021-04" db="EMBL/GenBank/DDBJ databases">
        <title>Molecular and phenotypic characterization and identification of bacterial isolates recovered from the Anatolian ground squirrels (Spermophilus xanthoprymnus) and which have the potential to form a new species in the Campylobacter genus.</title>
        <authorList>
            <person name="Aydin F."/>
            <person name="Abay S."/>
            <person name="Kayman T."/>
            <person name="Karakaya E."/>
            <person name="Mustak H.K."/>
            <person name="Mustak I.B."/>
            <person name="Bilgin N."/>
            <person name="Duzler A."/>
            <person name="Sahin O."/>
            <person name="Guran O."/>
            <person name="Saticioglu I.B."/>
        </authorList>
    </citation>
    <scope>NUCLEOTIDE SEQUENCE [LARGE SCALE GENOMIC DNA]</scope>
    <source>
        <strain evidence="13">faydin-G24</strain>
    </source>
</reference>
<dbReference type="InterPro" id="IPR013758">
    <property type="entry name" value="Topo_IIA_A/C_ab"/>
</dbReference>
<evidence type="ECO:0000313" key="13">
    <source>
        <dbReference type="Proteomes" id="UP000682951"/>
    </source>
</evidence>
<dbReference type="InterPro" id="IPR006691">
    <property type="entry name" value="GyrA/parC_rep"/>
</dbReference>
<dbReference type="Gene3D" id="1.10.268.10">
    <property type="entry name" value="Topoisomerase, domain 3"/>
    <property type="match status" value="1"/>
</dbReference>
<dbReference type="Proteomes" id="UP000682951">
    <property type="component" value="Unassembled WGS sequence"/>
</dbReference>
<comment type="similarity">
    <text evidence="2 8">Belongs to the type II topoisomerase GyrA/ParC subunit family.</text>
</comment>
<evidence type="ECO:0000259" key="11">
    <source>
        <dbReference type="PROSITE" id="PS52040"/>
    </source>
</evidence>
<keyword evidence="7 8" id="KW-0413">Isomerase</keyword>
<dbReference type="Gene3D" id="3.90.199.10">
    <property type="entry name" value="Topoisomerase II, domain 5"/>
    <property type="match status" value="1"/>
</dbReference>
<keyword evidence="6 8" id="KW-0238">DNA-binding</keyword>
<evidence type="ECO:0000256" key="1">
    <source>
        <dbReference type="ARBA" id="ARBA00000185"/>
    </source>
</evidence>
<comment type="miscellaneous">
    <text evidence="8">Few gyrases are as efficient as E.coli at forming negative supercoils. Not all organisms have 2 type II topoisomerases; in organisms with a single type II topoisomerase this enzyme also has to decatenate newly replicated chromosomes.</text>
</comment>
<keyword evidence="10" id="KW-0175">Coiled coil</keyword>
<proteinExistence type="inferred from homology"/>
<evidence type="ECO:0000256" key="7">
    <source>
        <dbReference type="ARBA" id="ARBA00023235"/>
    </source>
</evidence>
<dbReference type="SMART" id="SM00434">
    <property type="entry name" value="TOP4c"/>
    <property type="match status" value="1"/>
</dbReference>
<evidence type="ECO:0000256" key="5">
    <source>
        <dbReference type="ARBA" id="ARBA00023029"/>
    </source>
</evidence>
<keyword evidence="13" id="KW-1185">Reference proteome</keyword>
<evidence type="ECO:0000256" key="3">
    <source>
        <dbReference type="ARBA" id="ARBA00022741"/>
    </source>
</evidence>
<dbReference type="NCBIfam" id="NF004044">
    <property type="entry name" value="PRK05561.1"/>
    <property type="match status" value="1"/>
</dbReference>
<evidence type="ECO:0000256" key="4">
    <source>
        <dbReference type="ARBA" id="ARBA00022840"/>
    </source>
</evidence>
<dbReference type="InterPro" id="IPR013760">
    <property type="entry name" value="Topo_IIA-like_dom_sf"/>
</dbReference>
<keyword evidence="5 8" id="KW-0799">Topoisomerase</keyword>
<evidence type="ECO:0000256" key="6">
    <source>
        <dbReference type="ARBA" id="ARBA00023125"/>
    </source>
</evidence>
<dbReference type="InterPro" id="IPR002205">
    <property type="entry name" value="Topo_IIA_dom_A"/>
</dbReference>
<dbReference type="CDD" id="cd00187">
    <property type="entry name" value="TOP4c"/>
    <property type="match status" value="1"/>
</dbReference>
<comment type="catalytic activity">
    <reaction evidence="1 8 9">
        <text>ATP-dependent breakage, passage and rejoining of double-stranded DNA.</text>
        <dbReference type="EC" id="5.6.2.2"/>
    </reaction>
</comment>
<evidence type="ECO:0000256" key="2">
    <source>
        <dbReference type="ARBA" id="ARBA00008263"/>
    </source>
</evidence>
<feature type="domain" description="Topo IIA-type catalytic" evidence="11">
    <location>
        <begin position="38"/>
        <end position="501"/>
    </location>
</feature>
<dbReference type="Gene3D" id="3.30.1360.40">
    <property type="match status" value="1"/>
</dbReference>
<sequence length="869" mass="97357">MEENILNLNQDITAVDIEDSIKGSYLDYSMSVIIGRALPDARDGLKPVHRRILYAMNDLGVGSRSPYKKSARIVGDVIGKYHPHGDTAVYDALVRMAQDFSMRYPTVDGQGNFGSIDGDSAAAMRYTEARMTILAEELLRDIDKDTVDFIPNYDDSTLEPDVLPSRVPNLLLNGSSGIAVGMATNIPPHSLDELIDGLLLVLDNKNATLEEIMQHIKGPDFPTGGIIFGKKGIIEAYRTGRGRVKIRAKTHIEKKPNKDVIVIDELPYQTNKARLVEQIAELVKDKQIDGISEVRDESDREGIRVVIELKRDAMSDIVLNNLFKSTTMESTFGVIMLAIDNKEPKIFTLIELLKLFLNHRKTVIIRKTIFDLEKARARAHILDGLKIALDNIDAVIELIRNSADTQVARDGLMAKFGLSELQSNAILDMRLSKLTGLEREKLDNELKELMAEIARLDEILKSETLLEQIIKDELLEIKNKFKVPRVTEIVDDYDDIDIEDLIPNENMVVTITHRGYIKRVPSKQYEKQKRGGKGKVAVTTYDDDFIESFFTSNTHDTLMFVTDRGQLYWLKVYKIPEGSRTAKGKAVVNLVQLQPDEKIKAIIPTTDFDESKSLAFFTKNGIVKRTNLSEFKNIRSIGVRAINLDENDELVTALIVDNDDIEAPDMDENLKENLDNAEIMELEEIQNEIDENTEVEDTETNEKMLFIVTKKGMCLKFYVNKVRQMGRTARGVTGIKFKEPGDEVVGAAFIESNTQEILSISQKGIGKRTTADEYRLTNRGGKGVICMKLTNKTGDLIGVVMVDDEQDLMALTSSGKMIRVDMQSIRKAGRNTSGVIVVNVDGDEVVSIAKCPKEDSDDELDSDDGLELE</sequence>
<dbReference type="RefSeq" id="WP_212142254.1">
    <property type="nucleotide sequence ID" value="NZ_JAGSSW010000007.1"/>
</dbReference>
<dbReference type="InterPro" id="IPR050220">
    <property type="entry name" value="Type_II_DNA_Topoisomerases"/>
</dbReference>
<keyword evidence="3 8" id="KW-0547">Nucleotide-binding</keyword>
<feature type="active site" description="O-(5'-phospho-DNA)-tyrosine intermediate" evidence="8 9">
    <location>
        <position position="126"/>
    </location>
</feature>
<organism evidence="12 13">
    <name type="scientific">Campylobacter anatolicus</name>
    <dbReference type="NCBI Taxonomy" id="2829105"/>
    <lineage>
        <taxon>Bacteria</taxon>
        <taxon>Pseudomonadati</taxon>
        <taxon>Campylobacterota</taxon>
        <taxon>Epsilonproteobacteria</taxon>
        <taxon>Campylobacterales</taxon>
        <taxon>Campylobacteraceae</taxon>
        <taxon>Campylobacter</taxon>
    </lineage>
</organism>
<keyword evidence="4 8" id="KW-0067">ATP-binding</keyword>
<comment type="caution">
    <text evidence="12">The sequence shown here is derived from an EMBL/GenBank/DDBJ whole genome shotgun (WGS) entry which is preliminary data.</text>
</comment>
<dbReference type="Gene3D" id="2.120.10.90">
    <property type="entry name" value="DNA gyrase/topoisomerase IV, subunit A, C-terminal"/>
    <property type="match status" value="1"/>
</dbReference>
<feature type="coiled-coil region" evidence="10">
    <location>
        <begin position="439"/>
        <end position="466"/>
    </location>
</feature>
<name>A0ABS5HJ96_9BACT</name>
<evidence type="ECO:0000313" key="12">
    <source>
        <dbReference type="EMBL" id="MBR8464336.1"/>
    </source>
</evidence>